<keyword evidence="3" id="KW-1133">Transmembrane helix</keyword>
<gene>
    <name evidence="6" type="ORF">SOCE26_074250</name>
</gene>
<evidence type="ECO:0000313" key="6">
    <source>
        <dbReference type="EMBL" id="AUX45923.1"/>
    </source>
</evidence>
<dbReference type="Pfam" id="PF12770">
    <property type="entry name" value="CHAT"/>
    <property type="match status" value="1"/>
</dbReference>
<proteinExistence type="predicted"/>
<feature type="domain" description="PEGA" evidence="4">
    <location>
        <begin position="381"/>
        <end position="432"/>
    </location>
</feature>
<dbReference type="EMBL" id="CP012673">
    <property type="protein sequence ID" value="AUX45923.1"/>
    <property type="molecule type" value="Genomic_DNA"/>
</dbReference>
<dbReference type="InterPro" id="IPR013229">
    <property type="entry name" value="PEGA"/>
</dbReference>
<dbReference type="Gene3D" id="1.25.40.10">
    <property type="entry name" value="Tetratricopeptide repeat domain"/>
    <property type="match status" value="1"/>
</dbReference>
<dbReference type="Proteomes" id="UP000238348">
    <property type="component" value="Chromosome"/>
</dbReference>
<organism evidence="6 7">
    <name type="scientific">Sorangium cellulosum</name>
    <name type="common">Polyangium cellulosum</name>
    <dbReference type="NCBI Taxonomy" id="56"/>
    <lineage>
        <taxon>Bacteria</taxon>
        <taxon>Pseudomonadati</taxon>
        <taxon>Myxococcota</taxon>
        <taxon>Polyangia</taxon>
        <taxon>Polyangiales</taxon>
        <taxon>Polyangiaceae</taxon>
        <taxon>Sorangium</taxon>
    </lineage>
</organism>
<keyword evidence="3" id="KW-0812">Transmembrane</keyword>
<evidence type="ECO:0000259" key="4">
    <source>
        <dbReference type="Pfam" id="PF08308"/>
    </source>
</evidence>
<evidence type="ECO:0000256" key="2">
    <source>
        <dbReference type="SAM" id="MobiDB-lite"/>
    </source>
</evidence>
<dbReference type="RefSeq" id="WP_104984229.1">
    <property type="nucleotide sequence ID" value="NZ_CP012673.1"/>
</dbReference>
<reference evidence="6 7" key="1">
    <citation type="submission" date="2015-09" db="EMBL/GenBank/DDBJ databases">
        <title>Sorangium comparison.</title>
        <authorList>
            <person name="Zaburannyi N."/>
            <person name="Bunk B."/>
            <person name="Overmann J."/>
            <person name="Mueller R."/>
        </authorList>
    </citation>
    <scope>NUCLEOTIDE SEQUENCE [LARGE SCALE GENOMIC DNA]</scope>
    <source>
        <strain evidence="6 7">So ce26</strain>
    </source>
</reference>
<feature type="repeat" description="TPR" evidence="1">
    <location>
        <begin position="319"/>
        <end position="352"/>
    </location>
</feature>
<dbReference type="PANTHER" id="PTHR36194">
    <property type="entry name" value="S-LAYER-LIKE PROTEIN"/>
    <property type="match status" value="1"/>
</dbReference>
<dbReference type="InterPro" id="IPR019734">
    <property type="entry name" value="TPR_rpt"/>
</dbReference>
<dbReference type="Pfam" id="PF08308">
    <property type="entry name" value="PEGA"/>
    <property type="match status" value="2"/>
</dbReference>
<feature type="compositionally biased region" description="Basic residues" evidence="2">
    <location>
        <begin position="743"/>
        <end position="758"/>
    </location>
</feature>
<dbReference type="SUPFAM" id="SSF48452">
    <property type="entry name" value="TPR-like"/>
    <property type="match status" value="1"/>
</dbReference>
<evidence type="ECO:0000259" key="5">
    <source>
        <dbReference type="Pfam" id="PF12770"/>
    </source>
</evidence>
<name>A0A2L0F315_SORCE</name>
<dbReference type="AlphaFoldDB" id="A0A2L0F315"/>
<dbReference type="OrthoDB" id="5482966at2"/>
<dbReference type="PANTHER" id="PTHR36194:SF1">
    <property type="entry name" value="S-LAYER-LIKE PROTEIN"/>
    <property type="match status" value="1"/>
</dbReference>
<feature type="region of interest" description="Disordered" evidence="2">
    <location>
        <begin position="743"/>
        <end position="762"/>
    </location>
</feature>
<sequence>MWLELELDTKGEEVSVSGRGSRGERPPAHFLPPDDGLAALQSFANKVGRAVRSGKSLDASVVETAQALYQAVLQGELRDVLVRLGEASKDRPLLMRLFARDRALQAIPWEALCKPGTSEGFVGTDPKVLLARGVMSSEPWEPRVVRGAVRVLAIAPGSDERALAALREALGPSIDAGEVEWLDPVSGPDISPRVLFDRLRRGKSPHVLHFLGHGGIDMSGRPVLRMADDEDGEEVWMTAEALGRELSASFCAELRLVILEACEGANAGVLGSAAELLAKAGAVIAHLWPVKADVARTCSADYREAYDELRKSLALKKMKAAMAQAASCLRQLGRYDEALDQYEEVLREYPNLPAKFGADVATAIAELSRLVGTLEMAGDVPAGGSLFVDDRLRGKLPLSEPLRVAVGTHRIRVEKEGFEPISAVVDVQAGQKSVAELRASARKGRLSVSERHNWVLAVELDGKEVGVTPWEGLVEPGEHQVRLRGFVGLDALAECTAPEAGAAGAAAALEGAKMASPVETAVVRPFEVTRVTPGAEEQDASLRIESTPSGARLTIDGKAVGLTPWEGRLPLGEHAIEVSARGFVSSKQPVQLVRRKQRELSVVLEREPHLAGMRRVRNVAAGVGYGVGVPGLGVFAVTGGVALTKVGDIQSRCGGTSCPERERANVDAAANLGTLATVGLVVGGLGAAAGTVALFVLEPAGSERRGLAARRPQVGWRGRWAWGRGDSRSKGGFDGQAIWTHREGHHRGGRRERRRHRDRGVQHGAGGWRFHVRCV</sequence>
<feature type="transmembrane region" description="Helical" evidence="3">
    <location>
        <begin position="672"/>
        <end position="697"/>
    </location>
</feature>
<protein>
    <submittedName>
        <fullName evidence="6">Uncharacterized protein</fullName>
    </submittedName>
</protein>
<keyword evidence="1" id="KW-0802">TPR repeat</keyword>
<dbReference type="PROSITE" id="PS50005">
    <property type="entry name" value="TPR"/>
    <property type="match status" value="1"/>
</dbReference>
<accession>A0A2L0F315</accession>
<evidence type="ECO:0000313" key="7">
    <source>
        <dbReference type="Proteomes" id="UP000238348"/>
    </source>
</evidence>
<feature type="domain" description="CHAT" evidence="5">
    <location>
        <begin position="63"/>
        <end position="328"/>
    </location>
</feature>
<keyword evidence="3" id="KW-0472">Membrane</keyword>
<dbReference type="InterPro" id="IPR024983">
    <property type="entry name" value="CHAT_dom"/>
</dbReference>
<evidence type="ECO:0000256" key="1">
    <source>
        <dbReference type="PROSITE-ProRule" id="PRU00339"/>
    </source>
</evidence>
<evidence type="ECO:0000256" key="3">
    <source>
        <dbReference type="SAM" id="Phobius"/>
    </source>
</evidence>
<dbReference type="InterPro" id="IPR011990">
    <property type="entry name" value="TPR-like_helical_dom_sf"/>
</dbReference>
<feature type="domain" description="PEGA" evidence="4">
    <location>
        <begin position="541"/>
        <end position="607"/>
    </location>
</feature>
<feature type="region of interest" description="Disordered" evidence="2">
    <location>
        <begin position="1"/>
        <end position="28"/>
    </location>
</feature>